<dbReference type="InterPro" id="IPR019734">
    <property type="entry name" value="TPR_rpt"/>
</dbReference>
<dbReference type="PANTHER" id="PTHR37422:SF13">
    <property type="entry name" value="LIPOPOLYSACCHARIDE BIOSYNTHESIS PROTEIN PA4999-RELATED"/>
    <property type="match status" value="1"/>
</dbReference>
<dbReference type="SUPFAM" id="SSF48452">
    <property type="entry name" value="TPR-like"/>
    <property type="match status" value="1"/>
</dbReference>
<protein>
    <recommendedName>
        <fullName evidence="6">O-antigen ligase-related domain-containing protein</fullName>
    </recommendedName>
</protein>
<dbReference type="STRING" id="1798507.A3A34_02675"/>
<sequence length="750" mass="82678">MASVYSQSTMLEKTLRFIVVAGIFILPFIVLIVSTSLFFPYITGKNFTFRVVVEITVGAWIALACMNASYRPRVSALLAVFAAFVAAIALSDAFGVYPFKSFWSNFERMEGWVTLAHLFAYFTVVVSVMTPALWRRLFQMSLGVSAFVALYGLLQLFGYVALGWGGGGGLAARLDATLGNATYLAGYMLFHIFIAALLWGQSWMEVNKGRLALSLMYGSVIALDTFVLLFTGTRGAILGLVGGALLASVLLVLLARNSRNAWRAATGVVMAIVVLGGVFFLARDASWLRSIGFLDRLATISLEDSTTKARFMNWSMAWEGFKERPIFGWGQENYAAVFDKYYNPNMYAQEQWFDRVHNTIFDWLIVGGIVGLALYLALFVVALLSLWRARTESGGPVFPIIERSILTGLLAGYFFQNLFVFDNITSYILFVTVLAYIAHRSAGARPVRGGASRVSRMPLSAIIAVIAVLLVWAVAWGVNAKGLAQNRALLKAISQQENLDANLELLKQASDIGSFGTQEVREQFVQIASQIFGISQVPSDFKKQFIAEAVREMELQMEAMPFSARPAFFAGALLDSYGAHNEAKSYLERARSISPTKQTILLKLGINAFARGDVAEGLSLFKEAHELAPEFADARILYVASLIHAREDDLVEELLVPLIETGRAADPRIAAAYVERKRYDKIAALWEKVIAMRPESNVQVYFSLAAAQYASGNNTRAIEVLEEAKRAHPGSIEQIDVFIGQVRSGTARIE</sequence>
<proteinExistence type="predicted"/>
<dbReference type="AlphaFoldDB" id="A0A1F6EIW2"/>
<dbReference type="Pfam" id="PF13174">
    <property type="entry name" value="TPR_6"/>
    <property type="match status" value="1"/>
</dbReference>
<keyword evidence="2 5" id="KW-0812">Transmembrane</keyword>
<feature type="transmembrane region" description="Helical" evidence="5">
    <location>
        <begin position="262"/>
        <end position="282"/>
    </location>
</feature>
<comment type="caution">
    <text evidence="7">The sequence shown here is derived from an EMBL/GenBank/DDBJ whole genome shotgun (WGS) entry which is preliminary data.</text>
</comment>
<feature type="transmembrane region" description="Helical" evidence="5">
    <location>
        <begin position="420"/>
        <end position="438"/>
    </location>
</feature>
<evidence type="ECO:0000256" key="3">
    <source>
        <dbReference type="ARBA" id="ARBA00022989"/>
    </source>
</evidence>
<evidence type="ECO:0000256" key="1">
    <source>
        <dbReference type="ARBA" id="ARBA00004141"/>
    </source>
</evidence>
<evidence type="ECO:0000256" key="2">
    <source>
        <dbReference type="ARBA" id="ARBA00022692"/>
    </source>
</evidence>
<evidence type="ECO:0000259" key="6">
    <source>
        <dbReference type="Pfam" id="PF04932"/>
    </source>
</evidence>
<feature type="transmembrane region" description="Helical" evidence="5">
    <location>
        <begin position="236"/>
        <end position="255"/>
    </location>
</feature>
<feature type="transmembrane region" description="Helical" evidence="5">
    <location>
        <begin position="111"/>
        <end position="134"/>
    </location>
</feature>
<dbReference type="EMBL" id="MFLU01000016">
    <property type="protein sequence ID" value="OGG73557.1"/>
    <property type="molecule type" value="Genomic_DNA"/>
</dbReference>
<feature type="transmembrane region" description="Helical" evidence="5">
    <location>
        <begin position="459"/>
        <end position="478"/>
    </location>
</feature>
<feature type="transmembrane region" description="Helical" evidence="5">
    <location>
        <begin position="77"/>
        <end position="99"/>
    </location>
</feature>
<comment type="subcellular location">
    <subcellularLocation>
        <location evidence="1">Membrane</location>
        <topology evidence="1">Multi-pass membrane protein</topology>
    </subcellularLocation>
</comment>
<feature type="transmembrane region" description="Helical" evidence="5">
    <location>
        <begin position="181"/>
        <end position="199"/>
    </location>
</feature>
<name>A0A1F6EIW2_9BACT</name>
<evidence type="ECO:0000256" key="5">
    <source>
        <dbReference type="SAM" id="Phobius"/>
    </source>
</evidence>
<feature type="transmembrane region" description="Helical" evidence="5">
    <location>
        <begin position="47"/>
        <end position="65"/>
    </location>
</feature>
<dbReference type="SMART" id="SM00028">
    <property type="entry name" value="TPR"/>
    <property type="match status" value="3"/>
</dbReference>
<dbReference type="Proteomes" id="UP000178587">
    <property type="component" value="Unassembled WGS sequence"/>
</dbReference>
<dbReference type="InterPro" id="IPR007016">
    <property type="entry name" value="O-antigen_ligase-rel_domated"/>
</dbReference>
<dbReference type="Pfam" id="PF04932">
    <property type="entry name" value="Wzy_C"/>
    <property type="match status" value="1"/>
</dbReference>
<dbReference type="InterPro" id="IPR011990">
    <property type="entry name" value="TPR-like_helical_dom_sf"/>
</dbReference>
<feature type="transmembrane region" description="Helical" evidence="5">
    <location>
        <begin position="396"/>
        <end position="414"/>
    </location>
</feature>
<feature type="transmembrane region" description="Helical" evidence="5">
    <location>
        <begin position="141"/>
        <end position="161"/>
    </location>
</feature>
<gene>
    <name evidence="7" type="ORF">A3A34_02675</name>
</gene>
<reference evidence="7 8" key="1">
    <citation type="journal article" date="2016" name="Nat. Commun.">
        <title>Thousands of microbial genomes shed light on interconnected biogeochemical processes in an aquifer system.</title>
        <authorList>
            <person name="Anantharaman K."/>
            <person name="Brown C.T."/>
            <person name="Hug L.A."/>
            <person name="Sharon I."/>
            <person name="Castelle C.J."/>
            <person name="Probst A.J."/>
            <person name="Thomas B.C."/>
            <person name="Singh A."/>
            <person name="Wilkins M.J."/>
            <person name="Karaoz U."/>
            <person name="Brodie E.L."/>
            <person name="Williams K.H."/>
            <person name="Hubbard S.S."/>
            <person name="Banfield J.F."/>
        </authorList>
    </citation>
    <scope>NUCLEOTIDE SEQUENCE [LARGE SCALE GENOMIC DNA]</scope>
</reference>
<feature type="transmembrane region" description="Helical" evidence="5">
    <location>
        <begin position="17"/>
        <end position="41"/>
    </location>
</feature>
<dbReference type="Gene3D" id="1.25.40.10">
    <property type="entry name" value="Tetratricopeptide repeat domain"/>
    <property type="match status" value="1"/>
</dbReference>
<organism evidence="7 8">
    <name type="scientific">Candidatus Kaiserbacteria bacterium RIFCSPLOWO2_01_FULL_50_24</name>
    <dbReference type="NCBI Taxonomy" id="1798507"/>
    <lineage>
        <taxon>Bacteria</taxon>
        <taxon>Candidatus Kaiseribacteriota</taxon>
    </lineage>
</organism>
<feature type="domain" description="O-antigen ligase-related" evidence="6">
    <location>
        <begin position="221"/>
        <end position="376"/>
    </location>
</feature>
<dbReference type="InterPro" id="IPR051533">
    <property type="entry name" value="WaaL-like"/>
</dbReference>
<accession>A0A1F6EIW2</accession>
<feature type="transmembrane region" description="Helical" evidence="5">
    <location>
        <begin position="211"/>
        <end position="230"/>
    </location>
</feature>
<feature type="transmembrane region" description="Helical" evidence="5">
    <location>
        <begin position="363"/>
        <end position="384"/>
    </location>
</feature>
<dbReference type="PANTHER" id="PTHR37422">
    <property type="entry name" value="TEICHURONIC ACID BIOSYNTHESIS PROTEIN TUAE"/>
    <property type="match status" value="1"/>
</dbReference>
<keyword evidence="3 5" id="KW-1133">Transmembrane helix</keyword>
<keyword evidence="4 5" id="KW-0472">Membrane</keyword>
<evidence type="ECO:0000313" key="7">
    <source>
        <dbReference type="EMBL" id="OGG73557.1"/>
    </source>
</evidence>
<evidence type="ECO:0000313" key="8">
    <source>
        <dbReference type="Proteomes" id="UP000178587"/>
    </source>
</evidence>
<evidence type="ECO:0000256" key="4">
    <source>
        <dbReference type="ARBA" id="ARBA00023136"/>
    </source>
</evidence>
<dbReference type="GO" id="GO:0016020">
    <property type="term" value="C:membrane"/>
    <property type="evidence" value="ECO:0007669"/>
    <property type="project" value="UniProtKB-SubCell"/>
</dbReference>